<dbReference type="InterPro" id="IPR011006">
    <property type="entry name" value="CheY-like_superfamily"/>
</dbReference>
<dbReference type="GO" id="GO:0000160">
    <property type="term" value="P:phosphorelay signal transduction system"/>
    <property type="evidence" value="ECO:0007669"/>
    <property type="project" value="InterPro"/>
</dbReference>
<dbReference type="GO" id="GO:0043565">
    <property type="term" value="F:sequence-specific DNA binding"/>
    <property type="evidence" value="ECO:0007669"/>
    <property type="project" value="InterPro"/>
</dbReference>
<evidence type="ECO:0000259" key="3">
    <source>
        <dbReference type="PROSITE" id="PS50110"/>
    </source>
</evidence>
<dbReference type="SUPFAM" id="SSF52172">
    <property type="entry name" value="CheY-like"/>
    <property type="match status" value="1"/>
</dbReference>
<dbReference type="Pfam" id="PF00072">
    <property type="entry name" value="Response_reg"/>
    <property type="match status" value="1"/>
</dbReference>
<dbReference type="RefSeq" id="WP_138590259.1">
    <property type="nucleotide sequence ID" value="NZ_PNBW01000034.1"/>
</dbReference>
<gene>
    <name evidence="4" type="ORF">CWC19_04130</name>
    <name evidence="5" type="ORF">CWC20_07320</name>
</gene>
<evidence type="ECO:0000256" key="2">
    <source>
        <dbReference type="PROSITE-ProRule" id="PRU00169"/>
    </source>
</evidence>
<dbReference type="PRINTS" id="PR01590">
    <property type="entry name" value="HTHFIS"/>
</dbReference>
<dbReference type="SMART" id="SM00448">
    <property type="entry name" value="REC"/>
    <property type="match status" value="1"/>
</dbReference>
<dbReference type="Pfam" id="PF02954">
    <property type="entry name" value="HTH_8"/>
    <property type="match status" value="1"/>
</dbReference>
<evidence type="ECO:0000313" key="4">
    <source>
        <dbReference type="EMBL" id="TMO69646.1"/>
    </source>
</evidence>
<protein>
    <submittedName>
        <fullName evidence="4">Two-component system response regulator</fullName>
    </submittedName>
</protein>
<evidence type="ECO:0000256" key="1">
    <source>
        <dbReference type="ARBA" id="ARBA00022553"/>
    </source>
</evidence>
<dbReference type="Gene3D" id="1.10.10.60">
    <property type="entry name" value="Homeodomain-like"/>
    <property type="match status" value="1"/>
</dbReference>
<dbReference type="Gene3D" id="3.40.50.2300">
    <property type="match status" value="1"/>
</dbReference>
<comment type="caution">
    <text evidence="4">The sequence shown here is derived from an EMBL/GenBank/DDBJ whole genome shotgun (WGS) entry which is preliminary data.</text>
</comment>
<reference evidence="6 7" key="1">
    <citation type="submission" date="2018-01" db="EMBL/GenBank/DDBJ databases">
        <authorList>
            <person name="Paulsen S."/>
            <person name="Gram L.K."/>
        </authorList>
    </citation>
    <scope>NUCLEOTIDE SEQUENCE [LARGE SCALE GENOMIC DNA]</scope>
    <source>
        <strain evidence="4 7">S3790</strain>
        <strain evidence="5 6">S3895</strain>
    </source>
</reference>
<dbReference type="InterPro" id="IPR001789">
    <property type="entry name" value="Sig_transdc_resp-reg_receiver"/>
</dbReference>
<dbReference type="PANTHER" id="PTHR44591:SF3">
    <property type="entry name" value="RESPONSE REGULATORY DOMAIN-CONTAINING PROTEIN"/>
    <property type="match status" value="1"/>
</dbReference>
<dbReference type="Proteomes" id="UP000307164">
    <property type="component" value="Unassembled WGS sequence"/>
</dbReference>
<evidence type="ECO:0000313" key="5">
    <source>
        <dbReference type="EMBL" id="TMO75765.1"/>
    </source>
</evidence>
<dbReference type="InterPro" id="IPR050595">
    <property type="entry name" value="Bact_response_regulator"/>
</dbReference>
<accession>A0A5S3VC45</accession>
<dbReference type="OrthoDB" id="9802426at2"/>
<organism evidence="4 7">
    <name type="scientific">Pseudoalteromonas aurantia</name>
    <dbReference type="NCBI Taxonomy" id="43654"/>
    <lineage>
        <taxon>Bacteria</taxon>
        <taxon>Pseudomonadati</taxon>
        <taxon>Pseudomonadota</taxon>
        <taxon>Gammaproteobacteria</taxon>
        <taxon>Alteromonadales</taxon>
        <taxon>Pseudoalteromonadaceae</taxon>
        <taxon>Pseudoalteromonas</taxon>
    </lineage>
</organism>
<evidence type="ECO:0000313" key="7">
    <source>
        <dbReference type="Proteomes" id="UP000307217"/>
    </source>
</evidence>
<keyword evidence="1 2" id="KW-0597">Phosphoprotein</keyword>
<dbReference type="InterPro" id="IPR002197">
    <property type="entry name" value="HTH_Fis"/>
</dbReference>
<name>A0A5S3VC45_9GAMM</name>
<evidence type="ECO:0000313" key="6">
    <source>
        <dbReference type="Proteomes" id="UP000307164"/>
    </source>
</evidence>
<feature type="domain" description="Response regulatory" evidence="3">
    <location>
        <begin position="3"/>
        <end position="117"/>
    </location>
</feature>
<keyword evidence="6" id="KW-1185">Reference proteome</keyword>
<feature type="modified residue" description="4-aspartylphosphate" evidence="2">
    <location>
        <position position="52"/>
    </location>
</feature>
<dbReference type="AlphaFoldDB" id="A0A5S3VC45"/>
<reference evidence="6 7" key="2">
    <citation type="submission" date="2019-06" db="EMBL/GenBank/DDBJ databases">
        <title>Co-occurence of chitin degradation, pigmentation and bioactivity in marine Pseudoalteromonas.</title>
        <authorList>
            <person name="Sonnenschein E.C."/>
            <person name="Bech P.K."/>
        </authorList>
    </citation>
    <scope>NUCLEOTIDE SEQUENCE [LARGE SCALE GENOMIC DNA]</scope>
    <source>
        <strain evidence="7">S3790</strain>
        <strain evidence="5 6">S3895</strain>
    </source>
</reference>
<dbReference type="CDD" id="cd17563">
    <property type="entry name" value="REC_RegA-like"/>
    <property type="match status" value="1"/>
</dbReference>
<proteinExistence type="predicted"/>
<sequence length="173" mass="19504">MKKLLIIEDDIAFSNTLSRRMGKYGFDCKVVNDEHDILMVCASFLPQYILLDMKLTTQSGLQFIEPLKAVCPDSKLVLLTGFASIATAVEAVKLGADDYLTKPADTKVILQALIGKSAVTQLPDKVMSPERLEWEHIQQVLKHNEGNVSQTARQLNMHRRTLQRKLQKKPAQR</sequence>
<reference evidence="4" key="3">
    <citation type="submission" date="2019-09" db="EMBL/GenBank/DDBJ databases">
        <title>Co-occurence of chitin degradation, pigmentation and bioactivity in marine Pseudoalteromonas.</title>
        <authorList>
            <person name="Sonnenschein E.C."/>
            <person name="Bech P.K."/>
        </authorList>
    </citation>
    <scope>NUCLEOTIDE SEQUENCE</scope>
    <source>
        <strain evidence="4">S3790</strain>
    </source>
</reference>
<dbReference type="EMBL" id="PNBX01000014">
    <property type="protein sequence ID" value="TMO69646.1"/>
    <property type="molecule type" value="Genomic_DNA"/>
</dbReference>
<dbReference type="PROSITE" id="PS50110">
    <property type="entry name" value="RESPONSE_REGULATORY"/>
    <property type="match status" value="1"/>
</dbReference>
<dbReference type="EMBL" id="PNBW01000034">
    <property type="protein sequence ID" value="TMO75765.1"/>
    <property type="molecule type" value="Genomic_DNA"/>
</dbReference>
<dbReference type="Proteomes" id="UP000307217">
    <property type="component" value="Unassembled WGS sequence"/>
</dbReference>
<dbReference type="PANTHER" id="PTHR44591">
    <property type="entry name" value="STRESS RESPONSE REGULATOR PROTEIN 1"/>
    <property type="match status" value="1"/>
</dbReference>